<reference evidence="1 2" key="1">
    <citation type="submission" date="2016-10" db="EMBL/GenBank/DDBJ databases">
        <authorList>
            <person name="de Groot N.N."/>
        </authorList>
    </citation>
    <scope>NUCLEOTIDE SEQUENCE [LARGE SCALE GENOMIC DNA]</scope>
    <source>
        <strain evidence="1 2">DSM 23399</strain>
    </source>
</reference>
<dbReference type="Proteomes" id="UP000198790">
    <property type="component" value="Unassembled WGS sequence"/>
</dbReference>
<gene>
    <name evidence="1" type="ORF">SAMN04489723_101371</name>
</gene>
<evidence type="ECO:0008006" key="3">
    <source>
        <dbReference type="Google" id="ProtNLM"/>
    </source>
</evidence>
<name>A0A1I0VTH3_9BACT</name>
<protein>
    <recommendedName>
        <fullName evidence="3">Lipoprotein</fullName>
    </recommendedName>
</protein>
<dbReference type="EMBL" id="FOKK01000001">
    <property type="protein sequence ID" value="SFA79715.1"/>
    <property type="molecule type" value="Genomic_DNA"/>
</dbReference>
<accession>A0A1I0VTH3</accession>
<organism evidence="1 2">
    <name type="scientific">Algoriphagus aquimarinus</name>
    <dbReference type="NCBI Taxonomy" id="237018"/>
    <lineage>
        <taxon>Bacteria</taxon>
        <taxon>Pseudomonadati</taxon>
        <taxon>Bacteroidota</taxon>
        <taxon>Cytophagia</taxon>
        <taxon>Cytophagales</taxon>
        <taxon>Cyclobacteriaceae</taxon>
        <taxon>Algoriphagus</taxon>
    </lineage>
</organism>
<dbReference type="AlphaFoldDB" id="A0A1I0VTH3"/>
<keyword evidence="2" id="KW-1185">Reference proteome</keyword>
<evidence type="ECO:0000313" key="1">
    <source>
        <dbReference type="EMBL" id="SFA79715.1"/>
    </source>
</evidence>
<dbReference type="STRING" id="237018.SAMN04489723_101371"/>
<proteinExistence type="predicted"/>
<sequence length="477" mass="53740">MERSRQNDVVLQANSVFMKYSFLAIPVVLLISISCKGPRSEEAILFDSLEKLPSVSVKDAASFSLGNENILLSGKQQELTLETIQLFSAFSAAVKTETESICLDNPVDITKYPFASKQHFQLENDGLEINQLQFISKDKLGITLLYSIKNVDKSPKITQFLFQANTDLKPSILMDSSFGSNAADQVIFDEVTGIFTAKDEKNDWFAVWGTSTDFSMSPRDSDCSRDTSELGTSAGFEITVELAANEERVIPVFIAGSDQGEFTAIETFADLRDGLFSDWDENFALIDSLQNTSKIIIPEEEIQEAYEWSKYEYGLFQVGKDIVNGLESEEGWKYQMLKDFSKQYVEKIDKEVFYSQNDLIQVDYQSVQPLLLDLLGIDADIESRVTYIRPNLPKEWKEASIENLWIDDNKINISISSNTDLISLEITQTQKKAGLSIELPAEYSKVKVLGKEVSNDTKDGYRRILMTGDHVKIEAKK</sequence>
<evidence type="ECO:0000313" key="2">
    <source>
        <dbReference type="Proteomes" id="UP000198790"/>
    </source>
</evidence>
<dbReference type="PROSITE" id="PS51257">
    <property type="entry name" value="PROKAR_LIPOPROTEIN"/>
    <property type="match status" value="1"/>
</dbReference>